<organism evidence="3 4">
    <name type="scientific">Pedosphaera parvula (strain Ellin514)</name>
    <dbReference type="NCBI Taxonomy" id="320771"/>
    <lineage>
        <taxon>Bacteria</taxon>
        <taxon>Pseudomonadati</taxon>
        <taxon>Verrucomicrobiota</taxon>
        <taxon>Pedosphaerae</taxon>
        <taxon>Pedosphaerales</taxon>
        <taxon>Pedosphaeraceae</taxon>
        <taxon>Pedosphaera</taxon>
    </lineage>
</organism>
<dbReference type="InterPro" id="IPR023614">
    <property type="entry name" value="Porin_dom_sf"/>
</dbReference>
<reference evidence="3 4" key="1">
    <citation type="journal article" date="2011" name="J. Bacteriol.">
        <title>Genome sequence of 'Pedosphaera parvula' Ellin514, an aerobic Verrucomicrobial isolate from pasture soil.</title>
        <authorList>
            <person name="Kant R."/>
            <person name="van Passel M.W."/>
            <person name="Sangwan P."/>
            <person name="Palva A."/>
            <person name="Lucas S."/>
            <person name="Copeland A."/>
            <person name="Lapidus A."/>
            <person name="Glavina Del Rio T."/>
            <person name="Dalin E."/>
            <person name="Tice H."/>
            <person name="Bruce D."/>
            <person name="Goodwin L."/>
            <person name="Pitluck S."/>
            <person name="Chertkov O."/>
            <person name="Larimer F.W."/>
            <person name="Land M.L."/>
            <person name="Hauser L."/>
            <person name="Brettin T.S."/>
            <person name="Detter J.C."/>
            <person name="Han S."/>
            <person name="de Vos W.M."/>
            <person name="Janssen P.H."/>
            <person name="Smidt H."/>
        </authorList>
    </citation>
    <scope>NUCLEOTIDE SEQUENCE [LARGE SCALE GENOMIC DNA]</scope>
    <source>
        <strain evidence="3 4">Ellin514</strain>
    </source>
</reference>
<feature type="region of interest" description="Disordered" evidence="2">
    <location>
        <begin position="83"/>
        <end position="122"/>
    </location>
</feature>
<comment type="caution">
    <text evidence="3">The sequence shown here is derived from an EMBL/GenBank/DDBJ whole genome shotgun (WGS) entry which is preliminary data.</text>
</comment>
<keyword evidence="4" id="KW-1185">Reference proteome</keyword>
<dbReference type="STRING" id="320771.Cflav_PD1024"/>
<accession>B9XPF6</accession>
<name>B9XPF6_PEDPL</name>
<proteinExistence type="predicted"/>
<feature type="coiled-coil region" evidence="1">
    <location>
        <begin position="38"/>
        <end position="83"/>
    </location>
</feature>
<protein>
    <recommendedName>
        <fullName evidence="5">Porin</fullName>
    </recommendedName>
</protein>
<keyword evidence="1" id="KW-0175">Coiled coil</keyword>
<dbReference type="Proteomes" id="UP000003688">
    <property type="component" value="Unassembled WGS sequence"/>
</dbReference>
<evidence type="ECO:0008006" key="5">
    <source>
        <dbReference type="Google" id="ProtNLM"/>
    </source>
</evidence>
<evidence type="ECO:0000256" key="1">
    <source>
        <dbReference type="SAM" id="Coils"/>
    </source>
</evidence>
<feature type="compositionally biased region" description="Polar residues" evidence="2">
    <location>
        <begin position="83"/>
        <end position="117"/>
    </location>
</feature>
<dbReference type="Gene3D" id="2.40.160.10">
    <property type="entry name" value="Porin"/>
    <property type="match status" value="1"/>
</dbReference>
<evidence type="ECO:0000313" key="3">
    <source>
        <dbReference type="EMBL" id="EEF58296.1"/>
    </source>
</evidence>
<evidence type="ECO:0000256" key="2">
    <source>
        <dbReference type="SAM" id="MobiDB-lite"/>
    </source>
</evidence>
<dbReference type="EMBL" id="ABOX02000046">
    <property type="protein sequence ID" value="EEF58296.1"/>
    <property type="molecule type" value="Genomic_DNA"/>
</dbReference>
<sequence precursor="true">MCGLNAVVYVPVDRRRKMKIYKIIGWSSALCLSATLLRAQETNEVELLRRQLKDATENFDKVVREQRQIIDSLNKRLDALSQSQGQITNAQQQPMLATSPSASTNQPSASTPPTNDQATAAEKAKLEEQLAKDLAANAEPAPAKSATAAGKSIDLSQPLTIARAGSAYMNISFDTLMDFGWSTARDPSAQLQLGDHDPIKRGFSLRNAELAVDGAVDPYFKGFGNIVLKLDQNNQTSVELEEAYLVTTSLPHNLQLKAGQFFAAFGRQNPQHPHQWAFVDDPIILTRAFGPDGLRSIGTQLSYLLPLPFYTEAFLGVLDGQGGTSFSFRNPGDPDVTGVSRFRGRATFDRSLRGPQDLVYVPRLASSFEVTEQQTLVLGASGAFGSNETGPHSRSEVYGVDAYWKWKSLNANEGFPFVSFQTEGLFIRYGAGADPTATLPGPLPAENLHDWGMYSQVLWGFKPHWVAGLRGEYVNGDAGAFDPFDPFRGERTRVSPNMTWFPSEFSKIRLQYNFDNGEFIGQQHSVWMQVEFLLGAHGAHKF</sequence>
<dbReference type="AlphaFoldDB" id="B9XPF6"/>
<gene>
    <name evidence="3" type="ORF">Cflav_PD1024</name>
</gene>
<evidence type="ECO:0000313" key="4">
    <source>
        <dbReference type="Proteomes" id="UP000003688"/>
    </source>
</evidence>